<proteinExistence type="inferred from homology"/>
<sequence>MKSISVGELRQNPSAMVADVESGEVYELTRHNHRVGYIVPAVTSTQIIQRAVEGGARTTAIARHELRTAESIDELLESEKGEW</sequence>
<dbReference type="KEGG" id="nsl:BOX37_30600"/>
<dbReference type="Pfam" id="PF02604">
    <property type="entry name" value="PhdYeFM_antitox"/>
    <property type="match status" value="1"/>
</dbReference>
<dbReference type="InterPro" id="IPR006442">
    <property type="entry name" value="Antitoxin_Phd/YefM"/>
</dbReference>
<comment type="similarity">
    <text evidence="1 2">Belongs to the phD/YefM antitoxin family.</text>
</comment>
<evidence type="ECO:0000256" key="2">
    <source>
        <dbReference type="RuleBase" id="RU362080"/>
    </source>
</evidence>
<evidence type="ECO:0000256" key="1">
    <source>
        <dbReference type="ARBA" id="ARBA00009981"/>
    </source>
</evidence>
<organism evidence="3 4">
    <name type="scientific">Nocardia mangyaensis</name>
    <dbReference type="NCBI Taxonomy" id="2213200"/>
    <lineage>
        <taxon>Bacteria</taxon>
        <taxon>Bacillati</taxon>
        <taxon>Actinomycetota</taxon>
        <taxon>Actinomycetes</taxon>
        <taxon>Mycobacteriales</taxon>
        <taxon>Nocardiaceae</taxon>
        <taxon>Nocardia</taxon>
    </lineage>
</organism>
<dbReference type="OrthoDB" id="557859at2"/>
<name>A0A1J0W017_9NOCA</name>
<gene>
    <name evidence="3" type="ORF">BOX37_30600</name>
</gene>
<dbReference type="Proteomes" id="UP000183810">
    <property type="component" value="Chromosome"/>
</dbReference>
<dbReference type="SUPFAM" id="SSF143120">
    <property type="entry name" value="YefM-like"/>
    <property type="match status" value="1"/>
</dbReference>
<comment type="function">
    <text evidence="2">Antitoxin component of a type II toxin-antitoxin (TA) system.</text>
</comment>
<dbReference type="EMBL" id="CP018082">
    <property type="protein sequence ID" value="APE37561.1"/>
    <property type="molecule type" value="Genomic_DNA"/>
</dbReference>
<keyword evidence="4" id="KW-1185">Reference proteome</keyword>
<reference evidence="3" key="1">
    <citation type="submission" date="2016-11" db="EMBL/GenBank/DDBJ databases">
        <authorList>
            <person name="Jaros S."/>
            <person name="Januszkiewicz K."/>
            <person name="Wedrychowicz H."/>
        </authorList>
    </citation>
    <scope>NUCLEOTIDE SEQUENCE [LARGE SCALE GENOMIC DNA]</scope>
    <source>
        <strain evidence="3">Y48</strain>
    </source>
</reference>
<dbReference type="AlphaFoldDB" id="A0A1J0W017"/>
<evidence type="ECO:0000313" key="3">
    <source>
        <dbReference type="EMBL" id="APE37561.1"/>
    </source>
</evidence>
<protein>
    <recommendedName>
        <fullName evidence="2">Antitoxin</fullName>
    </recommendedName>
</protein>
<dbReference type="Gene3D" id="3.40.1620.10">
    <property type="entry name" value="YefM-like domain"/>
    <property type="match status" value="1"/>
</dbReference>
<dbReference type="InterPro" id="IPR036165">
    <property type="entry name" value="YefM-like_sf"/>
</dbReference>
<dbReference type="NCBIfam" id="TIGR01552">
    <property type="entry name" value="phd_fam"/>
    <property type="match status" value="1"/>
</dbReference>
<accession>A0A1J0W017</accession>
<evidence type="ECO:0000313" key="4">
    <source>
        <dbReference type="Proteomes" id="UP000183810"/>
    </source>
</evidence>